<dbReference type="Proteomes" id="UP000324748">
    <property type="component" value="Unassembled WGS sequence"/>
</dbReference>
<protein>
    <submittedName>
        <fullName evidence="2">Uncharacterized protein</fullName>
    </submittedName>
</protein>
<feature type="region of interest" description="Disordered" evidence="1">
    <location>
        <begin position="1"/>
        <end position="30"/>
    </location>
</feature>
<comment type="caution">
    <text evidence="2">The sequence shown here is derived from an EMBL/GenBank/DDBJ whole genome shotgun (WGS) entry which is preliminary data.</text>
</comment>
<keyword evidence="3" id="KW-1185">Reference proteome</keyword>
<reference evidence="2 3" key="1">
    <citation type="submission" date="2019-05" db="EMBL/GenBank/DDBJ databases">
        <title>Emergence of the Ug99 lineage of the wheat stem rust pathogen through somatic hybridization.</title>
        <authorList>
            <person name="Li F."/>
            <person name="Upadhyaya N.M."/>
            <person name="Sperschneider J."/>
            <person name="Matny O."/>
            <person name="Nguyen-Phuc H."/>
            <person name="Mago R."/>
            <person name="Raley C."/>
            <person name="Miller M.E."/>
            <person name="Silverstein K.A.T."/>
            <person name="Henningsen E."/>
            <person name="Hirsch C.D."/>
            <person name="Visser B."/>
            <person name="Pretorius Z.A."/>
            <person name="Steffenson B.J."/>
            <person name="Schwessinger B."/>
            <person name="Dodds P.N."/>
            <person name="Figueroa M."/>
        </authorList>
    </citation>
    <scope>NUCLEOTIDE SEQUENCE [LARGE SCALE GENOMIC DNA]</scope>
    <source>
        <strain evidence="2">21-0</strain>
    </source>
</reference>
<evidence type="ECO:0000313" key="2">
    <source>
        <dbReference type="EMBL" id="KAA1099389.1"/>
    </source>
</evidence>
<evidence type="ECO:0000256" key="1">
    <source>
        <dbReference type="SAM" id="MobiDB-lite"/>
    </source>
</evidence>
<sequence>MDTTSLLNNSNTTANKERTRREDLDCSTPEPEIDLVDYSEEMTCNTNSAPPQLSNFESLSSCLGKTSTRLRAGGVLPKELGVSPAHLPLTRPASDITYLGSGQQPLPT</sequence>
<evidence type="ECO:0000313" key="3">
    <source>
        <dbReference type="Proteomes" id="UP000324748"/>
    </source>
</evidence>
<dbReference type="AlphaFoldDB" id="A0A5B0PHR6"/>
<feature type="compositionally biased region" description="Low complexity" evidence="1">
    <location>
        <begin position="1"/>
        <end position="14"/>
    </location>
</feature>
<accession>A0A5B0PHR6</accession>
<organism evidence="2 3">
    <name type="scientific">Puccinia graminis f. sp. tritici</name>
    <dbReference type="NCBI Taxonomy" id="56615"/>
    <lineage>
        <taxon>Eukaryota</taxon>
        <taxon>Fungi</taxon>
        <taxon>Dikarya</taxon>
        <taxon>Basidiomycota</taxon>
        <taxon>Pucciniomycotina</taxon>
        <taxon>Pucciniomycetes</taxon>
        <taxon>Pucciniales</taxon>
        <taxon>Pucciniaceae</taxon>
        <taxon>Puccinia</taxon>
    </lineage>
</organism>
<gene>
    <name evidence="2" type="ORF">PGT21_005861</name>
</gene>
<proteinExistence type="predicted"/>
<feature type="compositionally biased region" description="Basic and acidic residues" evidence="1">
    <location>
        <begin position="15"/>
        <end position="24"/>
    </location>
</feature>
<name>A0A5B0PHR6_PUCGR</name>
<dbReference type="EMBL" id="VSWC01000054">
    <property type="protein sequence ID" value="KAA1099389.1"/>
    <property type="molecule type" value="Genomic_DNA"/>
</dbReference>